<dbReference type="GO" id="GO:0004467">
    <property type="term" value="F:long-chain fatty acid-CoA ligase activity"/>
    <property type="evidence" value="ECO:0007669"/>
    <property type="project" value="UniProtKB-EC"/>
</dbReference>
<organism evidence="7 8">
    <name type="scientific">Kroppenstedtia eburnea</name>
    <dbReference type="NCBI Taxonomy" id="714067"/>
    <lineage>
        <taxon>Bacteria</taxon>
        <taxon>Bacillati</taxon>
        <taxon>Bacillota</taxon>
        <taxon>Bacilli</taxon>
        <taxon>Bacillales</taxon>
        <taxon>Thermoactinomycetaceae</taxon>
        <taxon>Kroppenstedtia</taxon>
    </lineage>
</organism>
<dbReference type="InterPro" id="IPR000873">
    <property type="entry name" value="AMP-dep_synth/lig_dom"/>
</dbReference>
<dbReference type="PANTHER" id="PTHR43272:SF32">
    <property type="entry name" value="AMP-DEPENDENT SYNTHETASE_LIGASE DOMAIN-CONTAINING PROTEIN"/>
    <property type="match status" value="1"/>
</dbReference>
<reference evidence="8" key="1">
    <citation type="submission" date="2017-01" db="EMBL/GenBank/DDBJ databases">
        <authorList>
            <person name="Varghese N."/>
            <person name="Submissions S."/>
        </authorList>
    </citation>
    <scope>NUCLEOTIDE SEQUENCE [LARGE SCALE GENOMIC DNA]</scope>
    <source>
        <strain evidence="8">DSM 45196</strain>
    </source>
</reference>
<dbReference type="PROSITE" id="PS00455">
    <property type="entry name" value="AMP_BINDING"/>
    <property type="match status" value="1"/>
</dbReference>
<evidence type="ECO:0000256" key="5">
    <source>
        <dbReference type="ARBA" id="ARBA00032875"/>
    </source>
</evidence>
<sequence length="610" mass="67737">MKPKNLLEMVWRSVERGPDREALMYKEGGGYRSITYREMWEQVRETAAGLAHLGVGPGDKVAILSNNNPMWPVTDLAVASLAAVSVPIYPTLTAAQTGYILKNADCRTAVVEEDDQLRKIRSTDAEVSHHIVMKPAPGFSEGEGVLSFDSLRKAGREHPRKDWEDGWKNIGGDQLFTIIHTSGTTGPPKGAMLTHRNLLANTEGVQFWIVELVPGDVCLSYLPLSHVFERMAGQFVPLREGATIAYAESIDTIQENLLEVRPTVMTTVPRLLEKIYAKVQEQMASASPLKRKIFNWAVDVGHRRYEGFIDARMDLLLKGEAIPSDLRRQFALADRLVFRKIKERVGGRLRGLVSGAAPLNQEIARFFWSIDIPVLEGYGLTEASPVIAANPMMRSKIGTVGKPLPNLEVKIGTDGEILARGPSIMQGYYKNEEATREALRDGWLHTGDLGEWDPDGFLRVVDRKKNLIVLSTGKNVAPQPVENHITNSPYISQAVLIGNGRKYVIALVVPDYENLLPWAGKRGLPEQDPENLAEHPEVKKFLKEEVEKHTEGFAAYERPKKTVVCGKEWSIDGGELTPTLKVKVNVVEEKYKDLIEGAYAGAASEMELTS</sequence>
<dbReference type="InterPro" id="IPR042099">
    <property type="entry name" value="ANL_N_sf"/>
</dbReference>
<dbReference type="Pfam" id="PF23562">
    <property type="entry name" value="AMP-binding_C_3"/>
    <property type="match status" value="1"/>
</dbReference>
<evidence type="ECO:0000256" key="2">
    <source>
        <dbReference type="ARBA" id="ARBA00022832"/>
    </source>
</evidence>
<evidence type="ECO:0000313" key="7">
    <source>
        <dbReference type="EMBL" id="SIS37592.1"/>
    </source>
</evidence>
<proteinExistence type="predicted"/>
<dbReference type="EMBL" id="FTOD01000001">
    <property type="protein sequence ID" value="SIS37592.1"/>
    <property type="molecule type" value="Genomic_DNA"/>
</dbReference>
<keyword evidence="2" id="KW-0276">Fatty acid metabolism</keyword>
<dbReference type="InterPro" id="IPR045851">
    <property type="entry name" value="AMP-bd_C_sf"/>
</dbReference>
<dbReference type="AlphaFoldDB" id="A0A1N7IKL0"/>
<evidence type="ECO:0000259" key="6">
    <source>
        <dbReference type="Pfam" id="PF00501"/>
    </source>
</evidence>
<feature type="domain" description="AMP-dependent synthetase/ligase" evidence="6">
    <location>
        <begin position="11"/>
        <end position="429"/>
    </location>
</feature>
<dbReference type="GO" id="GO:0016020">
    <property type="term" value="C:membrane"/>
    <property type="evidence" value="ECO:0007669"/>
    <property type="project" value="TreeGrafter"/>
</dbReference>
<gene>
    <name evidence="7" type="ORF">SAMN05421790_10126</name>
</gene>
<protein>
    <recommendedName>
        <fullName evidence="5">Acyl-CoA synthetase</fullName>
    </recommendedName>
</protein>
<keyword evidence="3" id="KW-0443">Lipid metabolism</keyword>
<dbReference type="Proteomes" id="UP000186795">
    <property type="component" value="Unassembled WGS sequence"/>
</dbReference>
<dbReference type="CDD" id="cd05907">
    <property type="entry name" value="VL_LC_FACS_like"/>
    <property type="match status" value="1"/>
</dbReference>
<keyword evidence="1" id="KW-0436">Ligase</keyword>
<dbReference type="PANTHER" id="PTHR43272">
    <property type="entry name" value="LONG-CHAIN-FATTY-ACID--COA LIGASE"/>
    <property type="match status" value="1"/>
</dbReference>
<evidence type="ECO:0000256" key="4">
    <source>
        <dbReference type="ARBA" id="ARBA00024484"/>
    </source>
</evidence>
<evidence type="ECO:0000313" key="8">
    <source>
        <dbReference type="Proteomes" id="UP000186795"/>
    </source>
</evidence>
<dbReference type="InterPro" id="IPR020845">
    <property type="entry name" value="AMP-binding_CS"/>
</dbReference>
<dbReference type="RefSeq" id="WP_076522719.1">
    <property type="nucleotide sequence ID" value="NZ_CP048103.1"/>
</dbReference>
<dbReference type="Pfam" id="PF00501">
    <property type="entry name" value="AMP-binding"/>
    <property type="match status" value="1"/>
</dbReference>
<keyword evidence="8" id="KW-1185">Reference proteome</keyword>
<name>A0A1N7IKL0_9BACL</name>
<accession>A0A1N7IKL0</accession>
<evidence type="ECO:0000256" key="3">
    <source>
        <dbReference type="ARBA" id="ARBA00023098"/>
    </source>
</evidence>
<dbReference type="Gene3D" id="3.30.300.30">
    <property type="match status" value="1"/>
</dbReference>
<dbReference type="Gene3D" id="3.40.50.12780">
    <property type="entry name" value="N-terminal domain of ligase-like"/>
    <property type="match status" value="1"/>
</dbReference>
<dbReference type="SUPFAM" id="SSF56801">
    <property type="entry name" value="Acetyl-CoA synthetase-like"/>
    <property type="match status" value="1"/>
</dbReference>
<evidence type="ECO:0000256" key="1">
    <source>
        <dbReference type="ARBA" id="ARBA00022598"/>
    </source>
</evidence>
<comment type="catalytic activity">
    <reaction evidence="4">
        <text>a long-chain fatty acid + ATP + CoA = a long-chain fatty acyl-CoA + AMP + diphosphate</text>
        <dbReference type="Rhea" id="RHEA:15421"/>
        <dbReference type="ChEBI" id="CHEBI:30616"/>
        <dbReference type="ChEBI" id="CHEBI:33019"/>
        <dbReference type="ChEBI" id="CHEBI:57287"/>
        <dbReference type="ChEBI" id="CHEBI:57560"/>
        <dbReference type="ChEBI" id="CHEBI:83139"/>
        <dbReference type="ChEBI" id="CHEBI:456215"/>
        <dbReference type="EC" id="6.2.1.3"/>
    </reaction>
    <physiologicalReaction direction="left-to-right" evidence="4">
        <dbReference type="Rhea" id="RHEA:15422"/>
    </physiologicalReaction>
</comment>